<dbReference type="Proteomes" id="UP001419910">
    <property type="component" value="Unassembled WGS sequence"/>
</dbReference>
<feature type="transmembrane region" description="Helical" evidence="1">
    <location>
        <begin position="77"/>
        <end position="96"/>
    </location>
</feature>
<dbReference type="RefSeq" id="WP_343888681.1">
    <property type="nucleotide sequence ID" value="NZ_BAAAEH010000010.1"/>
</dbReference>
<proteinExistence type="predicted"/>
<evidence type="ECO:0000256" key="1">
    <source>
        <dbReference type="SAM" id="Phobius"/>
    </source>
</evidence>
<feature type="transmembrane region" description="Helical" evidence="1">
    <location>
        <begin position="102"/>
        <end position="121"/>
    </location>
</feature>
<gene>
    <name evidence="2" type="ORF">ABC974_11120</name>
</gene>
<keyword evidence="1" id="KW-0472">Membrane</keyword>
<name>A0ABU9Y312_9SPHN</name>
<comment type="caution">
    <text evidence="2">The sequence shown here is derived from an EMBL/GenBank/DDBJ whole genome shotgun (WGS) entry which is preliminary data.</text>
</comment>
<protein>
    <submittedName>
        <fullName evidence="2">Uncharacterized protein</fullName>
    </submittedName>
</protein>
<reference evidence="2 3" key="1">
    <citation type="submission" date="2024-05" db="EMBL/GenBank/DDBJ databases">
        <authorList>
            <person name="Liu Q."/>
            <person name="Xin Y.-H."/>
        </authorList>
    </citation>
    <scope>NUCLEOTIDE SEQUENCE [LARGE SCALE GENOMIC DNA]</scope>
    <source>
        <strain evidence="2 3">CGMCC 1.10181</strain>
    </source>
</reference>
<evidence type="ECO:0000313" key="2">
    <source>
        <dbReference type="EMBL" id="MEN2790179.1"/>
    </source>
</evidence>
<keyword evidence="1" id="KW-1133">Transmembrane helix</keyword>
<dbReference type="EMBL" id="JBDIME010000007">
    <property type="protein sequence ID" value="MEN2790179.1"/>
    <property type="molecule type" value="Genomic_DNA"/>
</dbReference>
<accession>A0ABU9Y312</accession>
<keyword evidence="3" id="KW-1185">Reference proteome</keyword>
<organism evidence="2 3">
    <name type="scientific">Sphingomonas oligophenolica</name>
    <dbReference type="NCBI Taxonomy" id="301154"/>
    <lineage>
        <taxon>Bacteria</taxon>
        <taxon>Pseudomonadati</taxon>
        <taxon>Pseudomonadota</taxon>
        <taxon>Alphaproteobacteria</taxon>
        <taxon>Sphingomonadales</taxon>
        <taxon>Sphingomonadaceae</taxon>
        <taxon>Sphingomonas</taxon>
    </lineage>
</organism>
<keyword evidence="1" id="KW-0812">Transmembrane</keyword>
<evidence type="ECO:0000313" key="3">
    <source>
        <dbReference type="Proteomes" id="UP001419910"/>
    </source>
</evidence>
<sequence>MTPGRAIRTARQIFTAAALYGVIVLLPMYFAEPMMARAGRPVTHPELLYGFVGLALALQLVYWTIGRDPLRFRPLMPIAVLAKWSFGIPVAILFAAGRVDAATFTLSSIDLAISILFLVAWRITRTA</sequence>
<feature type="transmembrane region" description="Helical" evidence="1">
    <location>
        <begin position="47"/>
        <end position="65"/>
    </location>
</feature>
<feature type="transmembrane region" description="Helical" evidence="1">
    <location>
        <begin position="12"/>
        <end position="31"/>
    </location>
</feature>